<protein>
    <recommendedName>
        <fullName evidence="3">Glycosyltransferase</fullName>
    </recommendedName>
</protein>
<evidence type="ECO:0008006" key="3">
    <source>
        <dbReference type="Google" id="ProtNLM"/>
    </source>
</evidence>
<dbReference type="Gene3D" id="3.40.50.2000">
    <property type="entry name" value="Glycogen Phosphorylase B"/>
    <property type="match status" value="1"/>
</dbReference>
<keyword evidence="2" id="KW-1185">Reference proteome</keyword>
<dbReference type="Proteomes" id="UP001501231">
    <property type="component" value="Unassembled WGS sequence"/>
</dbReference>
<dbReference type="EMBL" id="BAAARW010000030">
    <property type="protein sequence ID" value="GAA2445823.1"/>
    <property type="molecule type" value="Genomic_DNA"/>
</dbReference>
<sequence>MGTVLPNSLRHVLDEQGRDTGFCFVREPVRAEHMPVFHALAKDHRMVGLCSFGPFPLFHEGYRDFWELPGETVPEEGWNRPFIEACEAWCHCFREPDRFLPPGRPRLLFSNSDFTDIERIRAAALPSGPVGKRWDVVYSCLGHRLYEFQKDWDTAKACLRRLCGDLGLRVLVVGRADSADLPDLPGLEVLESLPLPWDEFLQYVARARVVMLPHRFDASPRALPEALAMDVPVLVRRGILGGWKYVTPETGEFFDDEGDVVQAAWRVLTGTYTPSAWLSRNYGRRRAEARLADFLRGLPGGEGLKAAHVHITGAL</sequence>
<organism evidence="1 2">
    <name type="scientific">Actinomadura vinacea</name>
    <dbReference type="NCBI Taxonomy" id="115336"/>
    <lineage>
        <taxon>Bacteria</taxon>
        <taxon>Bacillati</taxon>
        <taxon>Actinomycetota</taxon>
        <taxon>Actinomycetes</taxon>
        <taxon>Streptosporangiales</taxon>
        <taxon>Thermomonosporaceae</taxon>
        <taxon>Actinomadura</taxon>
    </lineage>
</organism>
<proteinExistence type="predicted"/>
<comment type="caution">
    <text evidence="1">The sequence shown here is derived from an EMBL/GenBank/DDBJ whole genome shotgun (WGS) entry which is preliminary data.</text>
</comment>
<dbReference type="SUPFAM" id="SSF53756">
    <property type="entry name" value="UDP-Glycosyltransferase/glycogen phosphorylase"/>
    <property type="match status" value="1"/>
</dbReference>
<dbReference type="RefSeq" id="WP_344595380.1">
    <property type="nucleotide sequence ID" value="NZ_BAAARW010000030.1"/>
</dbReference>
<gene>
    <name evidence="1" type="ORF">GCM10010191_73460</name>
</gene>
<evidence type="ECO:0000313" key="2">
    <source>
        <dbReference type="Proteomes" id="UP001501231"/>
    </source>
</evidence>
<reference evidence="1 2" key="1">
    <citation type="journal article" date="2019" name="Int. J. Syst. Evol. Microbiol.">
        <title>The Global Catalogue of Microorganisms (GCM) 10K type strain sequencing project: providing services to taxonomists for standard genome sequencing and annotation.</title>
        <authorList>
            <consortium name="The Broad Institute Genomics Platform"/>
            <consortium name="The Broad Institute Genome Sequencing Center for Infectious Disease"/>
            <person name="Wu L."/>
            <person name="Ma J."/>
        </authorList>
    </citation>
    <scope>NUCLEOTIDE SEQUENCE [LARGE SCALE GENOMIC DNA]</scope>
    <source>
        <strain evidence="1 2">JCM 3325</strain>
    </source>
</reference>
<name>A0ABN3K3L9_9ACTN</name>
<evidence type="ECO:0000313" key="1">
    <source>
        <dbReference type="EMBL" id="GAA2445823.1"/>
    </source>
</evidence>
<accession>A0ABN3K3L9</accession>